<dbReference type="SMART" id="SM00304">
    <property type="entry name" value="HAMP"/>
    <property type="match status" value="1"/>
</dbReference>
<comment type="similarity">
    <text evidence="2">Belongs to the methyl-accepting chemotaxis (MCP) protein family.</text>
</comment>
<dbReference type="PROSITE" id="PS50885">
    <property type="entry name" value="HAMP"/>
    <property type="match status" value="1"/>
</dbReference>
<dbReference type="InterPro" id="IPR003660">
    <property type="entry name" value="HAMP_dom"/>
</dbReference>
<evidence type="ECO:0000256" key="1">
    <source>
        <dbReference type="ARBA" id="ARBA00023224"/>
    </source>
</evidence>
<feature type="transmembrane region" description="Helical" evidence="4">
    <location>
        <begin position="189"/>
        <end position="213"/>
    </location>
</feature>
<dbReference type="SUPFAM" id="SSF58104">
    <property type="entry name" value="Methyl-accepting chemotaxis protein (MCP) signaling domain"/>
    <property type="match status" value="1"/>
</dbReference>
<feature type="domain" description="Methyl-accepting transducer" evidence="6">
    <location>
        <begin position="298"/>
        <end position="541"/>
    </location>
</feature>
<dbReference type="Gene3D" id="1.10.287.950">
    <property type="entry name" value="Methyl-accepting chemotaxis protein"/>
    <property type="match status" value="1"/>
</dbReference>
<organism evidence="8 9">
    <name type="scientific">Filomicrobium insigne</name>
    <dbReference type="NCBI Taxonomy" id="418854"/>
    <lineage>
        <taxon>Bacteria</taxon>
        <taxon>Pseudomonadati</taxon>
        <taxon>Pseudomonadota</taxon>
        <taxon>Alphaproteobacteria</taxon>
        <taxon>Hyphomicrobiales</taxon>
        <taxon>Hyphomicrobiaceae</taxon>
        <taxon>Filomicrobium</taxon>
    </lineage>
</organism>
<dbReference type="PROSITE" id="PS50111">
    <property type="entry name" value="CHEMOTAXIS_TRANSDUC_2"/>
    <property type="match status" value="1"/>
</dbReference>
<evidence type="ECO:0000256" key="3">
    <source>
        <dbReference type="PROSITE-ProRule" id="PRU00284"/>
    </source>
</evidence>
<name>A0A1H0H309_9HYPH</name>
<dbReference type="Gene3D" id="6.10.340.10">
    <property type="match status" value="1"/>
</dbReference>
<dbReference type="RefSeq" id="WP_090226182.1">
    <property type="nucleotide sequence ID" value="NZ_FNJC01000001.1"/>
</dbReference>
<keyword evidence="5" id="KW-0732">Signal</keyword>
<evidence type="ECO:0000259" key="6">
    <source>
        <dbReference type="PROSITE" id="PS50111"/>
    </source>
</evidence>
<dbReference type="InterPro" id="IPR004090">
    <property type="entry name" value="Chemotax_Me-accpt_rcpt"/>
</dbReference>
<dbReference type="Pfam" id="PF00015">
    <property type="entry name" value="MCPsignal"/>
    <property type="match status" value="1"/>
</dbReference>
<sequence>MLNNISVTNKMIGAFAALSLVALGSFAVVKVQTDDVDSASQVTFDVIAAQSKMTDLRDRSNRLIAELRHFLITGNREKVKNFEQDVKRVSADLESVRRLTSTFFAGVGASLDRFGDAWSTWVTDAANPQIEAMRDPMTVDMAHTIELQAHTMASLDEISSALNEAEMALSVMLRGASKGAATAAERLNLAVAVAASVILLGTILSGVLVYLGVSRRLKALASVTERLAKHDMTAEPKGITDRDEIGRMAASLKVFKDGIIRSQEHEREAAAEREKLQVENRKAMMHLADEFETKVGSIIEFVASASSQLQSAASTMAAAAEETSAQSSSVAAASEQASVNVRSVASVTEEMAGAVQEIGRQADASSRKASHAAKEIDNTVERITTLSQAAHEIGSVVTLIQEIAQQTNLLALNATIEAARAGEAGKGFAVVAQEVKALAEQTAKATSDISTQIQNIQTATEGSTVAISASTNAIGELSEIAASIAAAVEEQAAATSEISRNVMQAAEGTREVSSSIIGVNQAANDSSSAASQVLSSSTELSRQAVHLKTEVSSFLDTVRSAA</sequence>
<comment type="caution">
    <text evidence="8">The sequence shown here is derived from an EMBL/GenBank/DDBJ whole genome shotgun (WGS) entry which is preliminary data.</text>
</comment>
<dbReference type="InterPro" id="IPR007891">
    <property type="entry name" value="CHASE3"/>
</dbReference>
<keyword evidence="1 3" id="KW-0807">Transducer</keyword>
<evidence type="ECO:0000256" key="5">
    <source>
        <dbReference type="SAM" id="SignalP"/>
    </source>
</evidence>
<dbReference type="PANTHER" id="PTHR32089">
    <property type="entry name" value="METHYL-ACCEPTING CHEMOTAXIS PROTEIN MCPB"/>
    <property type="match status" value="1"/>
</dbReference>
<dbReference type="Proteomes" id="UP000198795">
    <property type="component" value="Unassembled WGS sequence"/>
</dbReference>
<accession>A0A1H0H309</accession>
<dbReference type="Pfam" id="PF05227">
    <property type="entry name" value="CHASE3"/>
    <property type="match status" value="1"/>
</dbReference>
<evidence type="ECO:0000313" key="9">
    <source>
        <dbReference type="Proteomes" id="UP000198795"/>
    </source>
</evidence>
<dbReference type="EMBL" id="FNJC01000001">
    <property type="protein sequence ID" value="SDO13444.1"/>
    <property type="molecule type" value="Genomic_DNA"/>
</dbReference>
<dbReference type="InterPro" id="IPR004089">
    <property type="entry name" value="MCPsignal_dom"/>
</dbReference>
<reference evidence="8 9" key="1">
    <citation type="submission" date="2016-10" db="EMBL/GenBank/DDBJ databases">
        <authorList>
            <person name="Varghese N."/>
            <person name="Submissions S."/>
        </authorList>
    </citation>
    <scope>NUCLEOTIDE SEQUENCE [LARGE SCALE GENOMIC DNA]</scope>
    <source>
        <strain evidence="8 9">CGMCC 1.6497</strain>
    </source>
</reference>
<gene>
    <name evidence="8" type="ORF">SAMN04488061_0367</name>
</gene>
<keyword evidence="4" id="KW-1133">Transmembrane helix</keyword>
<proteinExistence type="inferred from homology"/>
<evidence type="ECO:0000256" key="2">
    <source>
        <dbReference type="ARBA" id="ARBA00029447"/>
    </source>
</evidence>
<dbReference type="PANTHER" id="PTHR32089:SF112">
    <property type="entry name" value="LYSOZYME-LIKE PROTEIN-RELATED"/>
    <property type="match status" value="1"/>
</dbReference>
<dbReference type="SMART" id="SM00283">
    <property type="entry name" value="MA"/>
    <property type="match status" value="1"/>
</dbReference>
<dbReference type="Pfam" id="PF00672">
    <property type="entry name" value="HAMP"/>
    <property type="match status" value="1"/>
</dbReference>
<keyword evidence="4" id="KW-0812">Transmembrane</keyword>
<evidence type="ECO:0000313" key="8">
    <source>
        <dbReference type="EMBL" id="SDO13444.1"/>
    </source>
</evidence>
<feature type="signal peptide" evidence="5">
    <location>
        <begin position="1"/>
        <end position="27"/>
    </location>
</feature>
<dbReference type="PRINTS" id="PR00260">
    <property type="entry name" value="CHEMTRNSDUCR"/>
</dbReference>
<feature type="chain" id="PRO_5045586948" evidence="5">
    <location>
        <begin position="28"/>
        <end position="562"/>
    </location>
</feature>
<protein>
    <submittedName>
        <fullName evidence="8">Methyl-accepting chemotaxis sensory transducer</fullName>
    </submittedName>
</protein>
<evidence type="ECO:0000256" key="4">
    <source>
        <dbReference type="SAM" id="Phobius"/>
    </source>
</evidence>
<feature type="domain" description="HAMP" evidence="7">
    <location>
        <begin position="211"/>
        <end position="264"/>
    </location>
</feature>
<evidence type="ECO:0000259" key="7">
    <source>
        <dbReference type="PROSITE" id="PS50885"/>
    </source>
</evidence>
<keyword evidence="9" id="KW-1185">Reference proteome</keyword>
<keyword evidence="4" id="KW-0472">Membrane</keyword>